<evidence type="ECO:0000256" key="4">
    <source>
        <dbReference type="ARBA" id="ARBA00022692"/>
    </source>
</evidence>
<proteinExistence type="inferred from homology"/>
<sequence>MVLSSQVLFQLQITESAILIVLLLVSLLPKGTGGTELLSTNGSSEIRTFVRAIKIPRKQLIVLLLSLAGLAALLDCSVTVANAIFKYVFETKIPAWKGIDFYSVALLVAFAGFAIAGLLEEARGHPIWESKLLKLFAFVAFLFDIILAVLIPLVVPIWKTRSSTGPVIPETPEPVPSVGVAPILHFGLTVFRALVLAILLATLFSPRIVYEPIEQNVFTPQASETSLLIPAAVAASAQISPGQAASKVKYGTFNEASAVPSGNAPAPTPSTSGPASLTIPTPAQPTWYENGARLMRLISYLWPSKNFGLQLLALLCLLIVTAGRAINAAIPFQFGVLVDTLARPDDPRAFWGPLLWYISLRFLGGSGGLNALRNLLWVPVIQFSDRSLSQLAFDHLLNLSLAWHTRRKTGEVLRILDRGASIKQIFELLIFTLLPTVADTLIAVWIFFWYFGPALSVFIAITMIVYASLNLMSLSQNLVLTAGLLVGSLLIIFDPAHQHDIMKRYVVFITYLAELYNPLTTFALLYRSISQSLVDAERLLDLLNEPSEVRDKPDAKELVVTDGIIEFGRFLFLTELRSGRLFHSPKGGSVALVGESGSGKSTILKLLYRFYDLAPSDGAIRIDGQDIRDVTQASLRRAIGIVPQDCILFNNSITYNIGYGKFGSSNNEIENAARAAQIHERVTSFPDDYETVVGERGVRLSGGEKQRVAIARTILKASPIILLDEATSALDTSTERDIQKAIRNLTEGRSSVSVAHRLSTISKADLILVFHQGEIIESGTQRELTESDGRFAVMWADQVSSMDESRTPPKANEQGATETPGAGPAGPQIVPAKEFVPTGGSSKHPEPIKPEHQVPNSRSTHKVRPDVTFAAVASREATTSQSDSTLRVDKQ</sequence>
<evidence type="ECO:0000256" key="11">
    <source>
        <dbReference type="SAM" id="Phobius"/>
    </source>
</evidence>
<feature type="region of interest" description="Disordered" evidence="10">
    <location>
        <begin position="799"/>
        <end position="866"/>
    </location>
</feature>
<feature type="transmembrane region" description="Helical" evidence="11">
    <location>
        <begin position="132"/>
        <end position="158"/>
    </location>
</feature>
<dbReference type="InterPro" id="IPR011527">
    <property type="entry name" value="ABC1_TM_dom"/>
</dbReference>
<evidence type="ECO:0000256" key="10">
    <source>
        <dbReference type="SAM" id="MobiDB-lite"/>
    </source>
</evidence>
<dbReference type="GO" id="GO:0140359">
    <property type="term" value="F:ABC-type transporter activity"/>
    <property type="evidence" value="ECO:0007669"/>
    <property type="project" value="InterPro"/>
</dbReference>
<dbReference type="InterPro" id="IPR017871">
    <property type="entry name" value="ABC_transporter-like_CS"/>
</dbReference>
<dbReference type="Gene3D" id="3.40.50.300">
    <property type="entry name" value="P-loop containing nucleotide triphosphate hydrolases"/>
    <property type="match status" value="1"/>
</dbReference>
<feature type="transmembrane region" description="Helical" evidence="11">
    <location>
        <begin position="471"/>
        <end position="493"/>
    </location>
</feature>
<dbReference type="SUPFAM" id="SSF90123">
    <property type="entry name" value="ABC transporter transmembrane region"/>
    <property type="match status" value="1"/>
</dbReference>
<feature type="transmembrane region" description="Helical" evidence="11">
    <location>
        <begin position="178"/>
        <end position="204"/>
    </location>
</feature>
<evidence type="ECO:0000256" key="6">
    <source>
        <dbReference type="ARBA" id="ARBA00022840"/>
    </source>
</evidence>
<reference evidence="14" key="1">
    <citation type="submission" date="2021-01" db="EMBL/GenBank/DDBJ databases">
        <authorList>
            <person name="Kaushik A."/>
        </authorList>
    </citation>
    <scope>NUCLEOTIDE SEQUENCE</scope>
    <source>
        <strain evidence="14">AG1-1C</strain>
    </source>
</reference>
<feature type="domain" description="ABC transmembrane type-1" evidence="13">
    <location>
        <begin position="314"/>
        <end position="472"/>
    </location>
</feature>
<keyword evidence="7 11" id="KW-1133">Transmembrane helix</keyword>
<evidence type="ECO:0000313" key="15">
    <source>
        <dbReference type="Proteomes" id="UP000663846"/>
    </source>
</evidence>
<dbReference type="InterPro" id="IPR039421">
    <property type="entry name" value="Type_1_exporter"/>
</dbReference>
<keyword evidence="4 11" id="KW-0812">Transmembrane</keyword>
<dbReference type="Gene3D" id="1.20.1560.10">
    <property type="entry name" value="ABC transporter type 1, transmembrane domain"/>
    <property type="match status" value="1"/>
</dbReference>
<gene>
    <name evidence="14" type="ORF">RDB_LOCUS155884</name>
</gene>
<evidence type="ECO:0000256" key="1">
    <source>
        <dbReference type="ARBA" id="ARBA00004651"/>
    </source>
</evidence>
<organism evidence="14 15">
    <name type="scientific">Rhizoctonia solani</name>
    <dbReference type="NCBI Taxonomy" id="456999"/>
    <lineage>
        <taxon>Eukaryota</taxon>
        <taxon>Fungi</taxon>
        <taxon>Dikarya</taxon>
        <taxon>Basidiomycota</taxon>
        <taxon>Agaricomycotina</taxon>
        <taxon>Agaricomycetes</taxon>
        <taxon>Cantharellales</taxon>
        <taxon>Ceratobasidiaceae</taxon>
        <taxon>Rhizoctonia</taxon>
    </lineage>
</organism>
<comment type="subcellular location">
    <subcellularLocation>
        <location evidence="1">Cell membrane</location>
        <topology evidence="1">Multi-pass membrane protein</topology>
    </subcellularLocation>
</comment>
<evidence type="ECO:0000313" key="14">
    <source>
        <dbReference type="EMBL" id="CAE6458694.1"/>
    </source>
</evidence>
<dbReference type="InterPro" id="IPR027417">
    <property type="entry name" value="P-loop_NTPase"/>
</dbReference>
<feature type="transmembrane region" description="Helical" evidence="11">
    <location>
        <begin position="6"/>
        <end position="28"/>
    </location>
</feature>
<dbReference type="Proteomes" id="UP000663846">
    <property type="component" value="Unassembled WGS sequence"/>
</dbReference>
<evidence type="ECO:0000256" key="3">
    <source>
        <dbReference type="ARBA" id="ARBA00022475"/>
    </source>
</evidence>
<keyword evidence="3" id="KW-1003">Cell membrane</keyword>
<dbReference type="PANTHER" id="PTHR24221">
    <property type="entry name" value="ATP-BINDING CASSETTE SUB-FAMILY B"/>
    <property type="match status" value="1"/>
</dbReference>
<dbReference type="PROSITE" id="PS50893">
    <property type="entry name" value="ABC_TRANSPORTER_2"/>
    <property type="match status" value="1"/>
</dbReference>
<evidence type="ECO:0000256" key="7">
    <source>
        <dbReference type="ARBA" id="ARBA00022989"/>
    </source>
</evidence>
<name>A0A8H3BL79_9AGAM</name>
<keyword evidence="6" id="KW-0067">ATP-binding</keyword>
<feature type="compositionally biased region" description="Low complexity" evidence="10">
    <location>
        <begin position="815"/>
        <end position="827"/>
    </location>
</feature>
<dbReference type="PANTHER" id="PTHR24221:SF654">
    <property type="entry name" value="ATP-BINDING CASSETTE SUB-FAMILY B MEMBER 6"/>
    <property type="match status" value="1"/>
</dbReference>
<dbReference type="InterPro" id="IPR003439">
    <property type="entry name" value="ABC_transporter-like_ATP-bd"/>
</dbReference>
<dbReference type="InterPro" id="IPR036640">
    <property type="entry name" value="ABC1_TM_sf"/>
</dbReference>
<dbReference type="AlphaFoldDB" id="A0A8H3BL79"/>
<dbReference type="InterPro" id="IPR003593">
    <property type="entry name" value="AAA+_ATPase"/>
</dbReference>
<feature type="transmembrane region" description="Helical" evidence="11">
    <location>
        <begin position="505"/>
        <end position="526"/>
    </location>
</feature>
<feature type="transmembrane region" description="Helical" evidence="11">
    <location>
        <begin position="101"/>
        <end position="120"/>
    </location>
</feature>
<dbReference type="GO" id="GO:0016887">
    <property type="term" value="F:ATP hydrolysis activity"/>
    <property type="evidence" value="ECO:0007669"/>
    <property type="project" value="InterPro"/>
</dbReference>
<protein>
    <recommendedName>
        <fullName evidence="16">ABC transporter</fullName>
    </recommendedName>
</protein>
<evidence type="ECO:0000256" key="2">
    <source>
        <dbReference type="ARBA" id="ARBA00022448"/>
    </source>
</evidence>
<feature type="transmembrane region" description="Helical" evidence="11">
    <location>
        <begin position="60"/>
        <end position="89"/>
    </location>
</feature>
<dbReference type="FunFam" id="3.40.50.300:FF:000221">
    <property type="entry name" value="Multidrug ABC transporter ATP-binding protein"/>
    <property type="match status" value="1"/>
</dbReference>
<feature type="transmembrane region" description="Helical" evidence="11">
    <location>
        <begin position="354"/>
        <end position="372"/>
    </location>
</feature>
<keyword evidence="8 11" id="KW-0472">Membrane</keyword>
<evidence type="ECO:0000256" key="8">
    <source>
        <dbReference type="ARBA" id="ARBA00023136"/>
    </source>
</evidence>
<feature type="compositionally biased region" description="Basic and acidic residues" evidence="10">
    <location>
        <begin position="843"/>
        <end position="852"/>
    </location>
</feature>
<dbReference type="GO" id="GO:0005886">
    <property type="term" value="C:plasma membrane"/>
    <property type="evidence" value="ECO:0007669"/>
    <property type="project" value="UniProtKB-SubCell"/>
</dbReference>
<dbReference type="PROSITE" id="PS50929">
    <property type="entry name" value="ABC_TM1F"/>
    <property type="match status" value="1"/>
</dbReference>
<dbReference type="SUPFAM" id="SSF52540">
    <property type="entry name" value="P-loop containing nucleoside triphosphate hydrolases"/>
    <property type="match status" value="1"/>
</dbReference>
<comment type="caution">
    <text evidence="14">The sequence shown here is derived from an EMBL/GenBank/DDBJ whole genome shotgun (WGS) entry which is preliminary data.</text>
</comment>
<dbReference type="GO" id="GO:0005524">
    <property type="term" value="F:ATP binding"/>
    <property type="evidence" value="ECO:0007669"/>
    <property type="project" value="UniProtKB-KW"/>
</dbReference>
<feature type="transmembrane region" description="Helical" evidence="11">
    <location>
        <begin position="311"/>
        <end position="334"/>
    </location>
</feature>
<dbReference type="Pfam" id="PF00005">
    <property type="entry name" value="ABC_tran"/>
    <property type="match status" value="1"/>
</dbReference>
<dbReference type="Pfam" id="PF00664">
    <property type="entry name" value="ABC_membrane"/>
    <property type="match status" value="1"/>
</dbReference>
<dbReference type="SMART" id="SM00382">
    <property type="entry name" value="AAA"/>
    <property type="match status" value="1"/>
</dbReference>
<accession>A0A8H3BL79</accession>
<evidence type="ECO:0000259" key="12">
    <source>
        <dbReference type="PROSITE" id="PS50893"/>
    </source>
</evidence>
<feature type="domain" description="ABC transporter" evidence="12">
    <location>
        <begin position="559"/>
        <end position="797"/>
    </location>
</feature>
<comment type="similarity">
    <text evidence="9">Belongs to the ABC transporter superfamily. ABCB family. Heavy Metal importer (TC 3.A.1.210) subfamily.</text>
</comment>
<keyword evidence="2" id="KW-0813">Transport</keyword>
<evidence type="ECO:0000256" key="9">
    <source>
        <dbReference type="ARBA" id="ARBA00024363"/>
    </source>
</evidence>
<dbReference type="PROSITE" id="PS00211">
    <property type="entry name" value="ABC_TRANSPORTER_1"/>
    <property type="match status" value="1"/>
</dbReference>
<keyword evidence="5" id="KW-0547">Nucleotide-binding</keyword>
<evidence type="ECO:0008006" key="16">
    <source>
        <dbReference type="Google" id="ProtNLM"/>
    </source>
</evidence>
<evidence type="ECO:0000259" key="13">
    <source>
        <dbReference type="PROSITE" id="PS50929"/>
    </source>
</evidence>
<dbReference type="EMBL" id="CAJMWS010000683">
    <property type="protein sequence ID" value="CAE6458694.1"/>
    <property type="molecule type" value="Genomic_DNA"/>
</dbReference>
<evidence type="ECO:0000256" key="5">
    <source>
        <dbReference type="ARBA" id="ARBA00022741"/>
    </source>
</evidence>